<feature type="region of interest" description="Disordered" evidence="1">
    <location>
        <begin position="1"/>
        <end position="30"/>
    </location>
</feature>
<evidence type="ECO:0000313" key="3">
    <source>
        <dbReference type="Proteomes" id="UP001154078"/>
    </source>
</evidence>
<dbReference type="OrthoDB" id="75343at2759"/>
<feature type="compositionally biased region" description="Low complexity" evidence="1">
    <location>
        <begin position="8"/>
        <end position="27"/>
    </location>
</feature>
<accession>A0A9P0AST7</accession>
<reference evidence="2" key="1">
    <citation type="submission" date="2021-12" db="EMBL/GenBank/DDBJ databases">
        <authorList>
            <person name="King R."/>
        </authorList>
    </citation>
    <scope>NUCLEOTIDE SEQUENCE</scope>
</reference>
<dbReference type="AlphaFoldDB" id="A0A9P0AST7"/>
<name>A0A9P0AST7_BRAAE</name>
<evidence type="ECO:0000313" key="2">
    <source>
        <dbReference type="EMBL" id="CAH0549623.1"/>
    </source>
</evidence>
<evidence type="ECO:0000256" key="1">
    <source>
        <dbReference type="SAM" id="MobiDB-lite"/>
    </source>
</evidence>
<dbReference type="EMBL" id="OV121142">
    <property type="protein sequence ID" value="CAH0549623.1"/>
    <property type="molecule type" value="Genomic_DNA"/>
</dbReference>
<keyword evidence="3" id="KW-1185">Reference proteome</keyword>
<organism evidence="2 3">
    <name type="scientific">Brassicogethes aeneus</name>
    <name type="common">Rape pollen beetle</name>
    <name type="synonym">Meligethes aeneus</name>
    <dbReference type="NCBI Taxonomy" id="1431903"/>
    <lineage>
        <taxon>Eukaryota</taxon>
        <taxon>Metazoa</taxon>
        <taxon>Ecdysozoa</taxon>
        <taxon>Arthropoda</taxon>
        <taxon>Hexapoda</taxon>
        <taxon>Insecta</taxon>
        <taxon>Pterygota</taxon>
        <taxon>Neoptera</taxon>
        <taxon>Endopterygota</taxon>
        <taxon>Coleoptera</taxon>
        <taxon>Polyphaga</taxon>
        <taxon>Cucujiformia</taxon>
        <taxon>Nitidulidae</taxon>
        <taxon>Meligethinae</taxon>
        <taxon>Brassicogethes</taxon>
    </lineage>
</organism>
<proteinExistence type="predicted"/>
<protein>
    <submittedName>
        <fullName evidence="2">Uncharacterized protein</fullName>
    </submittedName>
</protein>
<sequence length="166" mass="18883">MFPIKSDSFSFRRNSTANSSNSSNRSSGMQNCRRNLQKNFEDKSDDSSKEGNDRSVLSVLSFNENTRKVLRNGAERITKTFNTVRTTFGSISQKFKISTKRRQILEEGPMTPNCATPQTFSKQILGRTPEKMYSPFGIDSPYCSTTYNKENVPNLNNFASLSKYNR</sequence>
<dbReference type="Proteomes" id="UP001154078">
    <property type="component" value="Chromosome 11"/>
</dbReference>
<gene>
    <name evidence="2" type="ORF">MELIAE_LOCUS2715</name>
</gene>